<feature type="transmembrane region" description="Helical" evidence="7">
    <location>
        <begin position="72"/>
        <end position="97"/>
    </location>
</feature>
<feature type="domain" description="VTT" evidence="8">
    <location>
        <begin position="62"/>
        <end position="216"/>
    </location>
</feature>
<dbReference type="OrthoDB" id="293407at2157"/>
<reference evidence="10" key="1">
    <citation type="submission" date="2016-10" db="EMBL/GenBank/DDBJ databases">
        <authorList>
            <person name="Varghese N."/>
            <person name="Submissions S."/>
        </authorList>
    </citation>
    <scope>NUCLEOTIDE SEQUENCE [LARGE SCALE GENOMIC DNA]</scope>
    <source>
        <strain evidence="10">CGMCC 1.8981</strain>
    </source>
</reference>
<keyword evidence="5 7" id="KW-0472">Membrane</keyword>
<dbReference type="Pfam" id="PF09335">
    <property type="entry name" value="VTT_dom"/>
    <property type="match status" value="1"/>
</dbReference>
<dbReference type="Proteomes" id="UP000199112">
    <property type="component" value="Unassembled WGS sequence"/>
</dbReference>
<evidence type="ECO:0000256" key="7">
    <source>
        <dbReference type="SAM" id="Phobius"/>
    </source>
</evidence>
<dbReference type="RefSeq" id="WP_090506620.1">
    <property type="nucleotide sequence ID" value="NZ_FNWL01000002.1"/>
</dbReference>
<keyword evidence="3 7" id="KW-0812">Transmembrane</keyword>
<organism evidence="9 10">
    <name type="scientific">Natronorubrum sediminis</name>
    <dbReference type="NCBI Taxonomy" id="640943"/>
    <lineage>
        <taxon>Archaea</taxon>
        <taxon>Methanobacteriati</taxon>
        <taxon>Methanobacteriota</taxon>
        <taxon>Stenosarchaea group</taxon>
        <taxon>Halobacteria</taxon>
        <taxon>Halobacteriales</taxon>
        <taxon>Natrialbaceae</taxon>
        <taxon>Natronorubrum</taxon>
    </lineage>
</organism>
<feature type="transmembrane region" description="Helical" evidence="7">
    <location>
        <begin position="231"/>
        <end position="250"/>
    </location>
</feature>
<dbReference type="PANTHER" id="PTHR12677">
    <property type="entry name" value="GOLGI APPARATUS MEMBRANE PROTEIN TVP38-RELATED"/>
    <property type="match status" value="1"/>
</dbReference>
<sequence>MTGSSVAARALVGAISIIAIVTAGVLASPTSMLESADSVSTEPVVFGLLVLGLYLVRPLFVLPTTPLAIVVGYGYGISVGVPVALVGVAITVTPVFFGARWVAGTESDPSAGGSTPDRPSTDHSSDDTGTTVPSGPIATVFSEFRDRVLVRSRSVVSRYYDTAGPIRGVVASRLVPIPSDISTCAAAVSGVKYHQFILGTIAGELPWTIAAVVVGSSAATITTAGLGELSLTLTVACILAAMVLLAGPIYRFVQRRLRTRPDGKPTDR</sequence>
<evidence type="ECO:0000256" key="5">
    <source>
        <dbReference type="ARBA" id="ARBA00023136"/>
    </source>
</evidence>
<evidence type="ECO:0000256" key="2">
    <source>
        <dbReference type="ARBA" id="ARBA00022475"/>
    </source>
</evidence>
<evidence type="ECO:0000256" key="3">
    <source>
        <dbReference type="ARBA" id="ARBA00022692"/>
    </source>
</evidence>
<dbReference type="GO" id="GO:0005886">
    <property type="term" value="C:plasma membrane"/>
    <property type="evidence" value="ECO:0007669"/>
    <property type="project" value="UniProtKB-SubCell"/>
</dbReference>
<feature type="transmembrane region" description="Helical" evidence="7">
    <location>
        <begin position="6"/>
        <end position="27"/>
    </location>
</feature>
<protein>
    <submittedName>
        <fullName evidence="9">Uncharacterized membrane protein YdjX, TVP38/TMEM64 family, SNARE-associated domain</fullName>
    </submittedName>
</protein>
<keyword evidence="10" id="KW-1185">Reference proteome</keyword>
<dbReference type="InterPro" id="IPR015414">
    <property type="entry name" value="TMEM64"/>
</dbReference>
<keyword evidence="4 7" id="KW-1133">Transmembrane helix</keyword>
<feature type="region of interest" description="Disordered" evidence="6">
    <location>
        <begin position="106"/>
        <end position="136"/>
    </location>
</feature>
<dbReference type="EMBL" id="FNWL01000002">
    <property type="protein sequence ID" value="SEH14582.1"/>
    <property type="molecule type" value="Genomic_DNA"/>
</dbReference>
<evidence type="ECO:0000256" key="1">
    <source>
        <dbReference type="ARBA" id="ARBA00004651"/>
    </source>
</evidence>
<gene>
    <name evidence="9" type="ORF">SAMN04487967_1670</name>
</gene>
<dbReference type="AlphaFoldDB" id="A0A1H6FVX8"/>
<keyword evidence="2" id="KW-1003">Cell membrane</keyword>
<evidence type="ECO:0000313" key="9">
    <source>
        <dbReference type="EMBL" id="SEH14582.1"/>
    </source>
</evidence>
<name>A0A1H6FVX8_9EURY</name>
<evidence type="ECO:0000313" key="10">
    <source>
        <dbReference type="Proteomes" id="UP000199112"/>
    </source>
</evidence>
<accession>A0A1H6FVX8</accession>
<dbReference type="PANTHER" id="PTHR12677:SF59">
    <property type="entry name" value="GOLGI APPARATUS MEMBRANE PROTEIN TVP38-RELATED"/>
    <property type="match status" value="1"/>
</dbReference>
<evidence type="ECO:0000259" key="8">
    <source>
        <dbReference type="Pfam" id="PF09335"/>
    </source>
</evidence>
<feature type="transmembrane region" description="Helical" evidence="7">
    <location>
        <begin position="205"/>
        <end position="225"/>
    </location>
</feature>
<evidence type="ECO:0000256" key="6">
    <source>
        <dbReference type="SAM" id="MobiDB-lite"/>
    </source>
</evidence>
<evidence type="ECO:0000256" key="4">
    <source>
        <dbReference type="ARBA" id="ARBA00022989"/>
    </source>
</evidence>
<proteinExistence type="predicted"/>
<feature type="transmembrane region" description="Helical" evidence="7">
    <location>
        <begin position="39"/>
        <end position="60"/>
    </location>
</feature>
<comment type="subcellular location">
    <subcellularLocation>
        <location evidence="1">Cell membrane</location>
        <topology evidence="1">Multi-pass membrane protein</topology>
    </subcellularLocation>
</comment>
<dbReference type="InterPro" id="IPR032816">
    <property type="entry name" value="VTT_dom"/>
</dbReference>